<keyword evidence="2" id="KW-1133">Transmembrane helix</keyword>
<accession>A0A5Q6S436</accession>
<evidence type="ECO:0000313" key="3">
    <source>
        <dbReference type="EMBL" id="KAA1425137.1"/>
    </source>
</evidence>
<name>A0A5Q6S436_9ACTN</name>
<feature type="region of interest" description="Disordered" evidence="1">
    <location>
        <begin position="137"/>
        <end position="222"/>
    </location>
</feature>
<sequence length="222" mass="23058">MIALGLLLLAVAVLAGVVATVEATDSVSVDVLGWTISTDGIGVFWAGAVTALVAVLGAWLIARGIRRGNRIRRENRELRKEHKRYEKEQASIRTGAPAAFAGDPDGRAGDPAYDPESERAYDPAHDADLGADASIVDPYDAPATAEPYDDSTPEPYDEPATTAGSTDVDDTAGGSPRPPDESDTQDATDPDGPADNADSGPADTDSGPAESPDDRNTPRTSA</sequence>
<evidence type="ECO:0000256" key="1">
    <source>
        <dbReference type="SAM" id="MobiDB-lite"/>
    </source>
</evidence>
<feature type="compositionally biased region" description="Basic and acidic residues" evidence="1">
    <location>
        <begin position="212"/>
        <end position="222"/>
    </location>
</feature>
<feature type="compositionally biased region" description="Acidic residues" evidence="1">
    <location>
        <begin position="147"/>
        <end position="157"/>
    </location>
</feature>
<evidence type="ECO:0000256" key="2">
    <source>
        <dbReference type="SAM" id="Phobius"/>
    </source>
</evidence>
<dbReference type="RefSeq" id="WP_149768311.1">
    <property type="nucleotide sequence ID" value="NZ_VDFQ02000001.1"/>
</dbReference>
<dbReference type="Proteomes" id="UP000307768">
    <property type="component" value="Unassembled WGS sequence"/>
</dbReference>
<feature type="transmembrane region" description="Helical" evidence="2">
    <location>
        <begin position="43"/>
        <end position="62"/>
    </location>
</feature>
<reference evidence="3 4" key="1">
    <citation type="submission" date="2019-09" db="EMBL/GenBank/DDBJ databases">
        <title>Mumia zhuanghuii sp. nov. isolated from the intestinal contents of plateau pika (Ochotona curzoniae) in the Qinghai-Tibet plateau of China.</title>
        <authorList>
            <person name="Tian Z."/>
        </authorList>
    </citation>
    <scope>NUCLEOTIDE SEQUENCE [LARGE SCALE GENOMIC DNA]</scope>
    <source>
        <strain evidence="4">350</strain>
    </source>
</reference>
<dbReference type="AlphaFoldDB" id="A0A5Q6S436"/>
<feature type="compositionally biased region" description="Basic and acidic residues" evidence="1">
    <location>
        <begin position="81"/>
        <end position="90"/>
    </location>
</feature>
<gene>
    <name evidence="3" type="ORF">FE697_004475</name>
</gene>
<proteinExistence type="predicted"/>
<evidence type="ECO:0000313" key="4">
    <source>
        <dbReference type="Proteomes" id="UP000307768"/>
    </source>
</evidence>
<feature type="compositionally biased region" description="Low complexity" evidence="1">
    <location>
        <begin position="95"/>
        <end position="114"/>
    </location>
</feature>
<feature type="region of interest" description="Disordered" evidence="1">
    <location>
        <begin position="81"/>
        <end position="124"/>
    </location>
</feature>
<comment type="caution">
    <text evidence="3">The sequence shown here is derived from an EMBL/GenBank/DDBJ whole genome shotgun (WGS) entry which is preliminary data.</text>
</comment>
<organism evidence="3 4">
    <name type="scientific">Mumia zhuanghuii</name>
    <dbReference type="NCBI Taxonomy" id="2585211"/>
    <lineage>
        <taxon>Bacteria</taxon>
        <taxon>Bacillati</taxon>
        <taxon>Actinomycetota</taxon>
        <taxon>Actinomycetes</taxon>
        <taxon>Propionibacteriales</taxon>
        <taxon>Nocardioidaceae</taxon>
        <taxon>Mumia</taxon>
    </lineage>
</organism>
<keyword evidence="2" id="KW-0812">Transmembrane</keyword>
<protein>
    <submittedName>
        <fullName evidence="3">DUF1049 domain-containing protein</fullName>
    </submittedName>
</protein>
<keyword evidence="2" id="KW-0472">Membrane</keyword>
<dbReference type="EMBL" id="VDFQ02000001">
    <property type="protein sequence ID" value="KAA1425137.1"/>
    <property type="molecule type" value="Genomic_DNA"/>
</dbReference>